<sequence length="195" mass="20407">MEKDIPGPFDTEARTDILVNHITTCPSGTEGNGLYRGLEILNSLNRLDPATLADTSTFAPVNPPDVVDGIPRSSPSRGGGAQGAPRGGGHAREDHPAAPESTSATSIHPMDMVMSECVKPIQPSSSTFVFIPTPSLSIANVEMTSTSPNRTCSPPLSSLPTTLEESSLAVDLVKQVDGPVWGKRRQSRSSSAAST</sequence>
<gene>
    <name evidence="2" type="ORF">FSB_LOCUS51895</name>
</gene>
<accession>A0A2N9IIY4</accession>
<protein>
    <submittedName>
        <fullName evidence="2">Uncharacterized protein</fullName>
    </submittedName>
</protein>
<reference evidence="2" key="1">
    <citation type="submission" date="2018-02" db="EMBL/GenBank/DDBJ databases">
        <authorList>
            <person name="Cohen D.B."/>
            <person name="Kent A.D."/>
        </authorList>
    </citation>
    <scope>NUCLEOTIDE SEQUENCE</scope>
</reference>
<proteinExistence type="predicted"/>
<dbReference type="EMBL" id="OIVN01005780">
    <property type="protein sequence ID" value="SPD24013.1"/>
    <property type="molecule type" value="Genomic_DNA"/>
</dbReference>
<feature type="compositionally biased region" description="Gly residues" evidence="1">
    <location>
        <begin position="77"/>
        <end position="88"/>
    </location>
</feature>
<name>A0A2N9IIY4_FAGSY</name>
<feature type="region of interest" description="Disordered" evidence="1">
    <location>
        <begin position="55"/>
        <end position="106"/>
    </location>
</feature>
<organism evidence="2">
    <name type="scientific">Fagus sylvatica</name>
    <name type="common">Beechnut</name>
    <dbReference type="NCBI Taxonomy" id="28930"/>
    <lineage>
        <taxon>Eukaryota</taxon>
        <taxon>Viridiplantae</taxon>
        <taxon>Streptophyta</taxon>
        <taxon>Embryophyta</taxon>
        <taxon>Tracheophyta</taxon>
        <taxon>Spermatophyta</taxon>
        <taxon>Magnoliopsida</taxon>
        <taxon>eudicotyledons</taxon>
        <taxon>Gunneridae</taxon>
        <taxon>Pentapetalae</taxon>
        <taxon>rosids</taxon>
        <taxon>fabids</taxon>
        <taxon>Fagales</taxon>
        <taxon>Fagaceae</taxon>
        <taxon>Fagus</taxon>
    </lineage>
</organism>
<evidence type="ECO:0000313" key="2">
    <source>
        <dbReference type="EMBL" id="SPD24013.1"/>
    </source>
</evidence>
<dbReference type="AlphaFoldDB" id="A0A2N9IIY4"/>
<evidence type="ECO:0000256" key="1">
    <source>
        <dbReference type="SAM" id="MobiDB-lite"/>
    </source>
</evidence>